<accession>A0A0B7BYG3</accession>
<keyword evidence="1" id="KW-0812">Transmembrane</keyword>
<feature type="transmembrane region" description="Helical" evidence="1">
    <location>
        <begin position="20"/>
        <end position="40"/>
    </location>
</feature>
<keyword evidence="1" id="KW-1133">Transmembrane helix</keyword>
<keyword evidence="1" id="KW-0472">Membrane</keyword>
<feature type="non-terminal residue" evidence="2">
    <location>
        <position position="57"/>
    </location>
</feature>
<evidence type="ECO:0000313" key="2">
    <source>
        <dbReference type="EMBL" id="CEK97998.1"/>
    </source>
</evidence>
<dbReference type="AlphaFoldDB" id="A0A0B7BYG3"/>
<organism evidence="2">
    <name type="scientific">Arion vulgaris</name>
    <dbReference type="NCBI Taxonomy" id="1028688"/>
    <lineage>
        <taxon>Eukaryota</taxon>
        <taxon>Metazoa</taxon>
        <taxon>Spiralia</taxon>
        <taxon>Lophotrochozoa</taxon>
        <taxon>Mollusca</taxon>
        <taxon>Gastropoda</taxon>
        <taxon>Heterobranchia</taxon>
        <taxon>Euthyneura</taxon>
        <taxon>Panpulmonata</taxon>
        <taxon>Eupulmonata</taxon>
        <taxon>Stylommatophora</taxon>
        <taxon>Helicina</taxon>
        <taxon>Arionoidea</taxon>
        <taxon>Arionidae</taxon>
        <taxon>Arion</taxon>
    </lineage>
</organism>
<proteinExistence type="predicted"/>
<protein>
    <submittedName>
        <fullName evidence="2">Uncharacterized protein</fullName>
    </submittedName>
</protein>
<name>A0A0B7BYG3_9EUPU</name>
<sequence>MSVRVGSNTSLVEQTGLSIFWVPVIFVSATVAMYIISMGFDDQASDRSYQMKFPTSI</sequence>
<reference evidence="2" key="1">
    <citation type="submission" date="2014-12" db="EMBL/GenBank/DDBJ databases">
        <title>Insight into the proteome of Arion vulgaris.</title>
        <authorList>
            <person name="Aradska J."/>
            <person name="Bulat T."/>
            <person name="Smidak R."/>
            <person name="Sarate P."/>
            <person name="Gangsoo J."/>
            <person name="Sialana F."/>
            <person name="Bilban M."/>
            <person name="Lubec G."/>
        </authorList>
    </citation>
    <scope>NUCLEOTIDE SEQUENCE</scope>
    <source>
        <tissue evidence="2">Skin</tissue>
    </source>
</reference>
<evidence type="ECO:0000256" key="1">
    <source>
        <dbReference type="SAM" id="Phobius"/>
    </source>
</evidence>
<dbReference type="EMBL" id="HACG01051127">
    <property type="protein sequence ID" value="CEK97998.1"/>
    <property type="molecule type" value="Transcribed_RNA"/>
</dbReference>
<gene>
    <name evidence="2" type="primary">ORF217473</name>
</gene>